<evidence type="ECO:0000313" key="1">
    <source>
        <dbReference type="EnsemblMetazoa" id="AATE002798-PA.1"/>
    </source>
</evidence>
<protein>
    <recommendedName>
        <fullName evidence="2">AGC-kinase C-terminal domain-containing protein</fullName>
    </recommendedName>
</protein>
<dbReference type="EnsemblMetazoa" id="AATE002798-RA">
    <property type="protein sequence ID" value="AATE002798-PA.1"/>
    <property type="gene ID" value="AATE002798"/>
</dbReference>
<accession>A0A182IP43</accession>
<proteinExistence type="predicted"/>
<dbReference type="AlphaFoldDB" id="A0A182IP43"/>
<dbReference type="VEuPathDB" id="VectorBase:AATE002798"/>
<name>A0A182IP43_ANOAO</name>
<dbReference type="STRING" id="41427.A0A182IP43"/>
<evidence type="ECO:0008006" key="2">
    <source>
        <dbReference type="Google" id="ProtNLM"/>
    </source>
</evidence>
<reference evidence="1" key="1">
    <citation type="submission" date="2022-08" db="UniProtKB">
        <authorList>
            <consortium name="EnsemblMetazoa"/>
        </authorList>
    </citation>
    <scope>IDENTIFICATION</scope>
    <source>
        <strain evidence="1">EBRO</strain>
    </source>
</reference>
<sequence>MHRRLWPRSFPFTDLSRYLRGRLRPFDQGGEELASPESSVASQPPEVASWELPDAVEQLVPAERDLLQRLLQPVPQHRLRSLLQLERIALYKNYRWDDVRNGKISPKQYIDDECLFETEEDPFQDF</sequence>
<organism evidence="1">
    <name type="scientific">Anopheles atroparvus</name>
    <name type="common">European mosquito</name>
    <dbReference type="NCBI Taxonomy" id="41427"/>
    <lineage>
        <taxon>Eukaryota</taxon>
        <taxon>Metazoa</taxon>
        <taxon>Ecdysozoa</taxon>
        <taxon>Arthropoda</taxon>
        <taxon>Hexapoda</taxon>
        <taxon>Insecta</taxon>
        <taxon>Pterygota</taxon>
        <taxon>Neoptera</taxon>
        <taxon>Endopterygota</taxon>
        <taxon>Diptera</taxon>
        <taxon>Nematocera</taxon>
        <taxon>Culicoidea</taxon>
        <taxon>Culicidae</taxon>
        <taxon>Anophelinae</taxon>
        <taxon>Anopheles</taxon>
    </lineage>
</organism>